<gene>
    <name evidence="3" type="ordered locus">RPE_3701</name>
</gene>
<dbReference type="STRING" id="316055.RPE_3701"/>
<organism evidence="3">
    <name type="scientific">Rhodopseudomonas palustris (strain BisA53)</name>
    <dbReference type="NCBI Taxonomy" id="316055"/>
    <lineage>
        <taxon>Bacteria</taxon>
        <taxon>Pseudomonadati</taxon>
        <taxon>Pseudomonadota</taxon>
        <taxon>Alphaproteobacteria</taxon>
        <taxon>Hyphomicrobiales</taxon>
        <taxon>Nitrobacteraceae</taxon>
        <taxon>Rhodopseudomonas</taxon>
    </lineage>
</organism>
<dbReference type="PANTHER" id="PTHR34477:SF1">
    <property type="entry name" value="UPF0213 PROTEIN YHBQ"/>
    <property type="match status" value="1"/>
</dbReference>
<dbReference type="InterPro" id="IPR050190">
    <property type="entry name" value="UPF0213_domain"/>
</dbReference>
<dbReference type="EMBL" id="CP000463">
    <property type="protein sequence ID" value="ABJ07630.1"/>
    <property type="molecule type" value="Genomic_DNA"/>
</dbReference>
<feature type="domain" description="GIY-YIG" evidence="2">
    <location>
        <begin position="10"/>
        <end position="87"/>
    </location>
</feature>
<evidence type="ECO:0000259" key="2">
    <source>
        <dbReference type="PROSITE" id="PS50164"/>
    </source>
</evidence>
<dbReference type="InterPro" id="IPR035901">
    <property type="entry name" value="GIY-YIG_endonuc_sf"/>
</dbReference>
<evidence type="ECO:0000256" key="1">
    <source>
        <dbReference type="ARBA" id="ARBA00007435"/>
    </source>
</evidence>
<comment type="similarity">
    <text evidence="1">Belongs to the UPF0213 family.</text>
</comment>
<dbReference type="HOGENOM" id="CLU_135650_6_2_5"/>
<protein>
    <submittedName>
        <fullName evidence="3">Excinuclease ABC, C subunit domain protein</fullName>
    </submittedName>
</protein>
<name>Q07KA4_RHOP5</name>
<dbReference type="SUPFAM" id="SSF82771">
    <property type="entry name" value="GIY-YIG endonuclease"/>
    <property type="match status" value="1"/>
</dbReference>
<dbReference type="PANTHER" id="PTHR34477">
    <property type="entry name" value="UPF0213 PROTEIN YHBQ"/>
    <property type="match status" value="1"/>
</dbReference>
<proteinExistence type="inferred from homology"/>
<dbReference type="OrthoDB" id="7159537at2"/>
<dbReference type="KEGG" id="rpe:RPE_3701"/>
<accession>Q07KA4</accession>
<dbReference type="PROSITE" id="PS50164">
    <property type="entry name" value="GIY_YIG"/>
    <property type="match status" value="1"/>
</dbReference>
<dbReference type="Gene3D" id="3.40.1440.10">
    <property type="entry name" value="GIY-YIG endonuclease"/>
    <property type="match status" value="1"/>
</dbReference>
<dbReference type="eggNOG" id="COG2827">
    <property type="taxonomic scope" value="Bacteria"/>
</dbReference>
<dbReference type="AlphaFoldDB" id="Q07KA4"/>
<dbReference type="Pfam" id="PF01541">
    <property type="entry name" value="GIY-YIG"/>
    <property type="match status" value="1"/>
</dbReference>
<reference evidence="3" key="1">
    <citation type="submission" date="2006-09" db="EMBL/GenBank/DDBJ databases">
        <title>Complete sequence of Rhodopseudomonas palustris BisA53.</title>
        <authorList>
            <consortium name="US DOE Joint Genome Institute"/>
            <person name="Copeland A."/>
            <person name="Lucas S."/>
            <person name="Lapidus A."/>
            <person name="Barry K."/>
            <person name="Detter J.C."/>
            <person name="Glavina del Rio T."/>
            <person name="Hammon N."/>
            <person name="Israni S."/>
            <person name="Dalin E."/>
            <person name="Tice H."/>
            <person name="Pitluck S."/>
            <person name="Chain P."/>
            <person name="Malfatti S."/>
            <person name="Shin M."/>
            <person name="Vergez L."/>
            <person name="Schmutz J."/>
            <person name="Larimer F."/>
            <person name="Land M."/>
            <person name="Hauser L."/>
            <person name="Pelletier D.A."/>
            <person name="Kyrpides N."/>
            <person name="Kim E."/>
            <person name="Harwood C.S."/>
            <person name="Oda Y."/>
            <person name="Richardson P."/>
        </authorList>
    </citation>
    <scope>NUCLEOTIDE SEQUENCE [LARGE SCALE GENOMIC DNA]</scope>
    <source>
        <strain evidence="3">BisA53</strain>
    </source>
</reference>
<dbReference type="CDD" id="cd10449">
    <property type="entry name" value="GIY-YIG_SLX1_like"/>
    <property type="match status" value="1"/>
</dbReference>
<sequence>MFHDSLRFMEDCFVYVLGCAGRDRYLTYVGWTLDLDRRLAQHNAGTGARSTRGRVWVLLHSERFSSRSEAMSREWHLKRDRAFRKRLVEAATRIQAPQKPAK</sequence>
<evidence type="ECO:0000313" key="3">
    <source>
        <dbReference type="EMBL" id="ABJ07630.1"/>
    </source>
</evidence>
<dbReference type="InterPro" id="IPR000305">
    <property type="entry name" value="GIY-YIG_endonuc"/>
</dbReference>